<evidence type="ECO:0000313" key="1">
    <source>
        <dbReference type="EMBL" id="NBH62748.1"/>
    </source>
</evidence>
<proteinExistence type="predicted"/>
<reference evidence="1 2" key="1">
    <citation type="submission" date="2018-08" db="EMBL/GenBank/DDBJ databases">
        <title>Murine metabolic-syndrome-specific gut microbial biobank.</title>
        <authorList>
            <person name="Liu C."/>
        </authorList>
    </citation>
    <scope>NUCLEOTIDE SEQUENCE [LARGE SCALE GENOMIC DNA]</scope>
    <source>
        <strain evidence="1 2">28</strain>
    </source>
</reference>
<dbReference type="PROSITE" id="PS51257">
    <property type="entry name" value="PROKAR_LIPOPROTEIN"/>
    <property type="match status" value="1"/>
</dbReference>
<accession>A0A845QRX0</accession>
<dbReference type="EMBL" id="QXWK01000034">
    <property type="protein sequence ID" value="NBH62748.1"/>
    <property type="molecule type" value="Genomic_DNA"/>
</dbReference>
<keyword evidence="2" id="KW-1185">Reference proteome</keyword>
<name>A0A845QRX0_9FIRM</name>
<dbReference type="Proteomes" id="UP000446866">
    <property type="component" value="Unassembled WGS sequence"/>
</dbReference>
<evidence type="ECO:0008006" key="3">
    <source>
        <dbReference type="Google" id="ProtNLM"/>
    </source>
</evidence>
<organism evidence="1 2">
    <name type="scientific">Anaerotruncus colihominis</name>
    <dbReference type="NCBI Taxonomy" id="169435"/>
    <lineage>
        <taxon>Bacteria</taxon>
        <taxon>Bacillati</taxon>
        <taxon>Bacillota</taxon>
        <taxon>Clostridia</taxon>
        <taxon>Eubacteriales</taxon>
        <taxon>Oscillospiraceae</taxon>
        <taxon>Anaerotruncus</taxon>
    </lineage>
</organism>
<evidence type="ECO:0000313" key="2">
    <source>
        <dbReference type="Proteomes" id="UP000446866"/>
    </source>
</evidence>
<sequence length="140" mass="15936">MKNCKINVLLAIVLSIFMLFLLVSCDKTEYPATVEMTCTECLNTYYISQEDYDNFNDNFLCKECTYIKGHNDLVEELEPVIAGAEDGKCISLDAISCVLFKMYDDTTADNIIDKMVEADGGTVKVFDFDYIDEVPEDWDK</sequence>
<protein>
    <recommendedName>
        <fullName evidence="3">Lipoprotein</fullName>
    </recommendedName>
</protein>
<dbReference type="RefSeq" id="WP_160203033.1">
    <property type="nucleotide sequence ID" value="NZ_QXWK01000034.1"/>
</dbReference>
<dbReference type="AlphaFoldDB" id="A0A845QRX0"/>
<gene>
    <name evidence="1" type="ORF">D0435_13920</name>
</gene>
<comment type="caution">
    <text evidence="1">The sequence shown here is derived from an EMBL/GenBank/DDBJ whole genome shotgun (WGS) entry which is preliminary data.</text>
</comment>